<dbReference type="InParanoid" id="M1YWD3"/>
<dbReference type="EC" id="6.3.3.2" evidence="1"/>
<dbReference type="Gene3D" id="3.40.50.10420">
    <property type="entry name" value="NagB/RpiA/CoA transferase-like"/>
    <property type="match status" value="1"/>
</dbReference>
<dbReference type="PANTHER" id="PTHR13017">
    <property type="entry name" value="5-FORMYLTETRAHYDROFOLATE CYCLO-LIGASE-RELATED"/>
    <property type="match status" value="1"/>
</dbReference>
<dbReference type="GO" id="GO:0005737">
    <property type="term" value="C:cytoplasm"/>
    <property type="evidence" value="ECO:0007669"/>
    <property type="project" value="TreeGrafter"/>
</dbReference>
<proteinExistence type="predicted"/>
<dbReference type="OrthoDB" id="9801938at2"/>
<dbReference type="InterPro" id="IPR002698">
    <property type="entry name" value="FTHF_cligase"/>
</dbReference>
<dbReference type="HOGENOM" id="CLU_031500_2_0_0"/>
<gene>
    <name evidence="1" type="ORF">NITGR_190071</name>
</gene>
<dbReference type="SUPFAM" id="SSF100950">
    <property type="entry name" value="NagB/RpiA/CoA transferase-like"/>
    <property type="match status" value="1"/>
</dbReference>
<dbReference type="PANTHER" id="PTHR13017:SF0">
    <property type="entry name" value="METHENYLTETRAHYDROFOLATE SYNTHASE DOMAIN-CONTAINING PROTEIN"/>
    <property type="match status" value="1"/>
</dbReference>
<keyword evidence="1" id="KW-0436">Ligase</keyword>
<protein>
    <submittedName>
        <fullName evidence="1">5-formyltetrahydrofolate cyclo-ligase</fullName>
        <ecNumber evidence="1">6.3.3.2</ecNumber>
    </submittedName>
</protein>
<dbReference type="GO" id="GO:0030272">
    <property type="term" value="F:5-formyltetrahydrofolate cyclo-ligase activity"/>
    <property type="evidence" value="ECO:0007669"/>
    <property type="project" value="UniProtKB-EC"/>
</dbReference>
<dbReference type="RefSeq" id="WP_005006925.1">
    <property type="nucleotide sequence ID" value="NZ_HG422173.1"/>
</dbReference>
<reference evidence="1 2" key="1">
    <citation type="journal article" date="2013" name="Front. Microbiol.">
        <title>The genome of Nitrospina gracilis illuminates the metabolism and evolution of the major marine nitrite oxidizer.</title>
        <authorList>
            <person name="Luecker S."/>
            <person name="Nowka B."/>
            <person name="Rattei T."/>
            <person name="Spieck E."/>
            <person name="and Daims H."/>
        </authorList>
    </citation>
    <scope>NUCLEOTIDE SEQUENCE [LARGE SCALE GENOMIC DNA]</scope>
    <source>
        <strain evidence="1 2">3/211</strain>
    </source>
</reference>
<comment type="caution">
    <text evidence="1">The sequence shown here is derived from an EMBL/GenBank/DDBJ whole genome shotgun (WGS) entry which is preliminary data.</text>
</comment>
<dbReference type="STRING" id="1266370.NITGR_190071"/>
<dbReference type="EMBL" id="CAQJ01000021">
    <property type="protein sequence ID" value="CCQ89961.1"/>
    <property type="molecule type" value="Genomic_DNA"/>
</dbReference>
<sequence length="245" mass="27527">MTRKTKQSVRQAVWSEMTREKAARFPFPIKGRIPNFKGAEAAVERLRTLTCYQKAKTLKCNPDSPQRPLRQAALEDGKTVFMAVPRLRKEQCFLKLDPAKIDPRNFKKAASISGSEQFGQPVTPQEMPAIDLISAGSVAVRRNGTRIGKGGGYSDLEFGIATDLKLITKKTVIVTTVHDLQVVDAEWEVMPYDIPLDWILTPTQSIECKNKHARPQGVLWDHLDPAMQRDIPILERLVGPSPQRE</sequence>
<dbReference type="AlphaFoldDB" id="M1YWD3"/>
<keyword evidence="2" id="KW-1185">Reference proteome</keyword>
<organism evidence="1 2">
    <name type="scientific">Nitrospina gracilis (strain 3/211)</name>
    <dbReference type="NCBI Taxonomy" id="1266370"/>
    <lineage>
        <taxon>Bacteria</taxon>
        <taxon>Pseudomonadati</taxon>
        <taxon>Nitrospinota/Tectimicrobiota group</taxon>
        <taxon>Nitrospinota</taxon>
        <taxon>Nitrospinia</taxon>
        <taxon>Nitrospinales</taxon>
        <taxon>Nitrospinaceae</taxon>
        <taxon>Nitrospina</taxon>
    </lineage>
</organism>
<dbReference type="InterPro" id="IPR024185">
    <property type="entry name" value="FTHF_cligase-like_sf"/>
</dbReference>
<evidence type="ECO:0000313" key="1">
    <source>
        <dbReference type="EMBL" id="CCQ89961.1"/>
    </source>
</evidence>
<evidence type="ECO:0000313" key="2">
    <source>
        <dbReference type="Proteomes" id="UP000011704"/>
    </source>
</evidence>
<dbReference type="InterPro" id="IPR037171">
    <property type="entry name" value="NagB/RpiA_transferase-like"/>
</dbReference>
<accession>M1YWD3</accession>
<dbReference type="Pfam" id="PF01812">
    <property type="entry name" value="5-FTHF_cyc-lig"/>
    <property type="match status" value="1"/>
</dbReference>
<dbReference type="Proteomes" id="UP000011704">
    <property type="component" value="Unassembled WGS sequence"/>
</dbReference>
<name>M1YWD3_NITG3</name>